<protein>
    <submittedName>
        <fullName evidence="2">Uncharacterized protein</fullName>
    </submittedName>
</protein>
<feature type="compositionally biased region" description="Polar residues" evidence="1">
    <location>
        <begin position="89"/>
        <end position="107"/>
    </location>
</feature>
<gene>
    <name evidence="2" type="ORF">P280DRAFT_527129</name>
</gene>
<feature type="compositionally biased region" description="Basic residues" evidence="1">
    <location>
        <begin position="108"/>
        <end position="118"/>
    </location>
</feature>
<dbReference type="Proteomes" id="UP000799753">
    <property type="component" value="Unassembled WGS sequence"/>
</dbReference>
<feature type="compositionally biased region" description="Basic and acidic residues" evidence="1">
    <location>
        <begin position="62"/>
        <end position="72"/>
    </location>
</feature>
<keyword evidence="3" id="KW-1185">Reference proteome</keyword>
<feature type="region of interest" description="Disordered" evidence="1">
    <location>
        <begin position="148"/>
        <end position="185"/>
    </location>
</feature>
<name>A0A6A6RXD9_9PLEO</name>
<organism evidence="2 3">
    <name type="scientific">Massarina eburnea CBS 473.64</name>
    <dbReference type="NCBI Taxonomy" id="1395130"/>
    <lineage>
        <taxon>Eukaryota</taxon>
        <taxon>Fungi</taxon>
        <taxon>Dikarya</taxon>
        <taxon>Ascomycota</taxon>
        <taxon>Pezizomycotina</taxon>
        <taxon>Dothideomycetes</taxon>
        <taxon>Pleosporomycetidae</taxon>
        <taxon>Pleosporales</taxon>
        <taxon>Massarineae</taxon>
        <taxon>Massarinaceae</taxon>
        <taxon>Massarina</taxon>
    </lineage>
</organism>
<dbReference type="AlphaFoldDB" id="A0A6A6RXD9"/>
<reference evidence="2" key="1">
    <citation type="journal article" date="2020" name="Stud. Mycol.">
        <title>101 Dothideomycetes genomes: a test case for predicting lifestyles and emergence of pathogens.</title>
        <authorList>
            <person name="Haridas S."/>
            <person name="Albert R."/>
            <person name="Binder M."/>
            <person name="Bloem J."/>
            <person name="Labutti K."/>
            <person name="Salamov A."/>
            <person name="Andreopoulos B."/>
            <person name="Baker S."/>
            <person name="Barry K."/>
            <person name="Bills G."/>
            <person name="Bluhm B."/>
            <person name="Cannon C."/>
            <person name="Castanera R."/>
            <person name="Culley D."/>
            <person name="Daum C."/>
            <person name="Ezra D."/>
            <person name="Gonzalez J."/>
            <person name="Henrissat B."/>
            <person name="Kuo A."/>
            <person name="Liang C."/>
            <person name="Lipzen A."/>
            <person name="Lutzoni F."/>
            <person name="Magnuson J."/>
            <person name="Mondo S."/>
            <person name="Nolan M."/>
            <person name="Ohm R."/>
            <person name="Pangilinan J."/>
            <person name="Park H.-J."/>
            <person name="Ramirez L."/>
            <person name="Alfaro M."/>
            <person name="Sun H."/>
            <person name="Tritt A."/>
            <person name="Yoshinaga Y."/>
            <person name="Zwiers L.-H."/>
            <person name="Turgeon B."/>
            <person name="Goodwin S."/>
            <person name="Spatafora J."/>
            <person name="Crous P."/>
            <person name="Grigoriev I."/>
        </authorList>
    </citation>
    <scope>NUCLEOTIDE SEQUENCE</scope>
    <source>
        <strain evidence="2">CBS 473.64</strain>
    </source>
</reference>
<feature type="compositionally biased region" description="Basic and acidic residues" evidence="1">
    <location>
        <begin position="160"/>
        <end position="185"/>
    </location>
</feature>
<sequence length="185" mass="21865">MSTHTNIVYIVQVPGSIVPAGLWYYNALNQTLRFLGDNVSENPQQPDSEEERDPRPSYAQRTYEHDQQDPPRHSFRWVPRRAPGMLNRQRGSSQQSFQNFPHNTQMPRNHHRRNRRRVDRYPYTAYHAPSSYASSELYPAESHWDSAPYYEEDDEGFSENSRRAVNRERSRSTHGHGEGYRRESQ</sequence>
<feature type="region of interest" description="Disordered" evidence="1">
    <location>
        <begin position="37"/>
        <end position="120"/>
    </location>
</feature>
<dbReference type="EMBL" id="MU006786">
    <property type="protein sequence ID" value="KAF2639672.1"/>
    <property type="molecule type" value="Genomic_DNA"/>
</dbReference>
<evidence type="ECO:0000313" key="2">
    <source>
        <dbReference type="EMBL" id="KAF2639672.1"/>
    </source>
</evidence>
<accession>A0A6A6RXD9</accession>
<evidence type="ECO:0000313" key="3">
    <source>
        <dbReference type="Proteomes" id="UP000799753"/>
    </source>
</evidence>
<proteinExistence type="predicted"/>
<evidence type="ECO:0000256" key="1">
    <source>
        <dbReference type="SAM" id="MobiDB-lite"/>
    </source>
</evidence>